<dbReference type="EMBL" id="BAAAON010000001">
    <property type="protein sequence ID" value="GAA2173937.1"/>
    <property type="molecule type" value="Genomic_DNA"/>
</dbReference>
<comment type="caution">
    <text evidence="2">The sequence shown here is derived from an EMBL/GenBank/DDBJ whole genome shotgun (WGS) entry which is preliminary data.</text>
</comment>
<evidence type="ECO:0000256" key="1">
    <source>
        <dbReference type="SAM" id="Phobius"/>
    </source>
</evidence>
<keyword evidence="3" id="KW-1185">Reference proteome</keyword>
<sequence length="152" mass="17052">MNRDYEEAQVSSNEQPVSLQERQLYSVQRSQYRLTRWFGVWMCVVGFVLIPSGFVLPWPLELRLLVIGVTMVVLWAASLFFRARKVIPNSWHVGLAIVLWVLLSIALDVLVPANSSLAVAVSAAVAATLPFYVIGSYFLIRRPAGNHDTYTA</sequence>
<keyword evidence="1" id="KW-0472">Membrane</keyword>
<feature type="transmembrane region" description="Helical" evidence="1">
    <location>
        <begin position="93"/>
        <end position="111"/>
    </location>
</feature>
<evidence type="ECO:0000313" key="3">
    <source>
        <dbReference type="Proteomes" id="UP001500974"/>
    </source>
</evidence>
<dbReference type="RefSeq" id="WP_277357560.1">
    <property type="nucleotide sequence ID" value="NZ_BAAAON010000001.1"/>
</dbReference>
<feature type="transmembrane region" description="Helical" evidence="1">
    <location>
        <begin position="37"/>
        <end position="56"/>
    </location>
</feature>
<proteinExistence type="predicted"/>
<evidence type="ECO:0000313" key="2">
    <source>
        <dbReference type="EMBL" id="GAA2173937.1"/>
    </source>
</evidence>
<accession>A0ABN3ARM5</accession>
<name>A0ABN3ARM5_9MICC</name>
<protein>
    <submittedName>
        <fullName evidence="2">Uncharacterized protein</fullName>
    </submittedName>
</protein>
<keyword evidence="1" id="KW-0812">Transmembrane</keyword>
<keyword evidence="1" id="KW-1133">Transmembrane helix</keyword>
<reference evidence="2 3" key="1">
    <citation type="journal article" date="2019" name="Int. J. Syst. Evol. Microbiol.">
        <title>The Global Catalogue of Microorganisms (GCM) 10K type strain sequencing project: providing services to taxonomists for standard genome sequencing and annotation.</title>
        <authorList>
            <consortium name="The Broad Institute Genomics Platform"/>
            <consortium name="The Broad Institute Genome Sequencing Center for Infectious Disease"/>
            <person name="Wu L."/>
            <person name="Ma J."/>
        </authorList>
    </citation>
    <scope>NUCLEOTIDE SEQUENCE [LARGE SCALE GENOMIC DNA]</scope>
    <source>
        <strain evidence="2 3">JCM 14917</strain>
    </source>
</reference>
<gene>
    <name evidence="2" type="ORF">GCM10009784_10230</name>
</gene>
<feature type="transmembrane region" description="Helical" evidence="1">
    <location>
        <begin position="62"/>
        <end position="81"/>
    </location>
</feature>
<organism evidence="2 3">
    <name type="scientific">Arthrobacter parietis</name>
    <dbReference type="NCBI Taxonomy" id="271434"/>
    <lineage>
        <taxon>Bacteria</taxon>
        <taxon>Bacillati</taxon>
        <taxon>Actinomycetota</taxon>
        <taxon>Actinomycetes</taxon>
        <taxon>Micrococcales</taxon>
        <taxon>Micrococcaceae</taxon>
        <taxon>Arthrobacter</taxon>
    </lineage>
</organism>
<feature type="transmembrane region" description="Helical" evidence="1">
    <location>
        <begin position="117"/>
        <end position="140"/>
    </location>
</feature>
<dbReference type="Proteomes" id="UP001500974">
    <property type="component" value="Unassembled WGS sequence"/>
</dbReference>